<dbReference type="KEGG" id="mgm:Mmc1_0331"/>
<dbReference type="PROSITE" id="PS50112">
    <property type="entry name" value="PAS"/>
    <property type="match status" value="1"/>
</dbReference>
<evidence type="ECO:0000256" key="6">
    <source>
        <dbReference type="ARBA" id="ARBA00022692"/>
    </source>
</evidence>
<dbReference type="SMART" id="SM00448">
    <property type="entry name" value="REC"/>
    <property type="match status" value="1"/>
</dbReference>
<dbReference type="FunFam" id="1.10.287.130:FF:000004">
    <property type="entry name" value="Ethylene receptor 1"/>
    <property type="match status" value="1"/>
</dbReference>
<dbReference type="SUPFAM" id="SSF52172">
    <property type="entry name" value="CheY-like"/>
    <property type="match status" value="1"/>
</dbReference>
<evidence type="ECO:0000256" key="12">
    <source>
        <dbReference type="ARBA" id="ARBA00023136"/>
    </source>
</evidence>
<dbReference type="Pfam" id="PF02518">
    <property type="entry name" value="HATPase_c"/>
    <property type="match status" value="1"/>
</dbReference>
<proteinExistence type="predicted"/>
<keyword evidence="9" id="KW-0067">ATP-binding</keyword>
<dbReference type="GO" id="GO:0005524">
    <property type="term" value="F:ATP binding"/>
    <property type="evidence" value="ECO:0007669"/>
    <property type="project" value="UniProtKB-KW"/>
</dbReference>
<keyword evidence="20" id="KW-1185">Reference proteome</keyword>
<dbReference type="Gene3D" id="3.40.50.2300">
    <property type="match status" value="1"/>
</dbReference>
<evidence type="ECO:0000256" key="13">
    <source>
        <dbReference type="PROSITE-ProRule" id="PRU00169"/>
    </source>
</evidence>
<name>A0L4G4_MAGMM</name>
<reference evidence="19 20" key="2">
    <citation type="journal article" date="2012" name="Int. J. Syst. Evol. Microbiol.">
        <title>Magnetococcus marinus gen. nov., sp. nov., a marine, magnetotactic bacterium that represents a novel lineage (Magnetococcaceae fam. nov.; Magnetococcales ord. nov.) at the base of the Alphaproteobacteria.</title>
        <authorList>
            <person name="Bazylinski D.A."/>
            <person name="Williams T.J."/>
            <person name="Lefevre C.T."/>
            <person name="Berg R.J."/>
            <person name="Zhang C.L."/>
            <person name="Bowser S.S."/>
            <person name="Dean A.J."/>
            <person name="Beveridge T.J."/>
        </authorList>
    </citation>
    <scope>NUCLEOTIDE SEQUENCE [LARGE SCALE GENOMIC DNA]</scope>
    <source>
        <strain evidence="20">ATCC BAA-1437 / JCM 17883 / MC-1</strain>
    </source>
</reference>
<dbReference type="GO" id="GO:0000155">
    <property type="term" value="F:phosphorelay sensor kinase activity"/>
    <property type="evidence" value="ECO:0007669"/>
    <property type="project" value="InterPro"/>
</dbReference>
<evidence type="ECO:0000256" key="5">
    <source>
        <dbReference type="ARBA" id="ARBA00022679"/>
    </source>
</evidence>
<dbReference type="PROSITE" id="PS50110">
    <property type="entry name" value="RESPONSE_REGULATORY"/>
    <property type="match status" value="1"/>
</dbReference>
<dbReference type="InterPro" id="IPR036097">
    <property type="entry name" value="HisK_dim/P_sf"/>
</dbReference>
<evidence type="ECO:0000259" key="17">
    <source>
        <dbReference type="PROSITE" id="PS50112"/>
    </source>
</evidence>
<evidence type="ECO:0000256" key="4">
    <source>
        <dbReference type="ARBA" id="ARBA00022553"/>
    </source>
</evidence>
<evidence type="ECO:0000313" key="19">
    <source>
        <dbReference type="EMBL" id="ABK42857.1"/>
    </source>
</evidence>
<keyword evidence="12" id="KW-0472">Membrane</keyword>
<dbReference type="PROSITE" id="PS50109">
    <property type="entry name" value="HIS_KIN"/>
    <property type="match status" value="1"/>
</dbReference>
<dbReference type="STRING" id="156889.Mmc1_0331"/>
<dbReference type="PROSITE" id="PS50113">
    <property type="entry name" value="PAC"/>
    <property type="match status" value="1"/>
</dbReference>
<feature type="coiled-coil region" evidence="14">
    <location>
        <begin position="296"/>
        <end position="337"/>
    </location>
</feature>
<evidence type="ECO:0000256" key="8">
    <source>
        <dbReference type="ARBA" id="ARBA00022777"/>
    </source>
</evidence>
<dbReference type="InterPro" id="IPR000700">
    <property type="entry name" value="PAS-assoc_C"/>
</dbReference>
<evidence type="ECO:0000256" key="9">
    <source>
        <dbReference type="ARBA" id="ARBA00022840"/>
    </source>
</evidence>
<evidence type="ECO:0000256" key="1">
    <source>
        <dbReference type="ARBA" id="ARBA00000085"/>
    </source>
</evidence>
<dbReference type="InterPro" id="IPR004358">
    <property type="entry name" value="Sig_transdc_His_kin-like_C"/>
</dbReference>
<feature type="domain" description="Response regulatory" evidence="16">
    <location>
        <begin position="720"/>
        <end position="839"/>
    </location>
</feature>
<keyword evidence="14" id="KW-0175">Coiled coil</keyword>
<dbReference type="InterPro" id="IPR003661">
    <property type="entry name" value="HisK_dim/P_dom"/>
</dbReference>
<dbReference type="HOGENOM" id="CLU_000445_114_69_5"/>
<feature type="domain" description="Histidine kinase" evidence="15">
    <location>
        <begin position="474"/>
        <end position="699"/>
    </location>
</feature>
<evidence type="ECO:0000259" key="18">
    <source>
        <dbReference type="PROSITE" id="PS50113"/>
    </source>
</evidence>
<dbReference type="Gene3D" id="1.10.287.130">
    <property type="match status" value="1"/>
</dbReference>
<dbReference type="AlphaFoldDB" id="A0L4G4"/>
<dbReference type="SUPFAM" id="SSF53850">
    <property type="entry name" value="Periplasmic binding protein-like II"/>
    <property type="match status" value="1"/>
</dbReference>
<keyword evidence="4 13" id="KW-0597">Phosphoprotein</keyword>
<dbReference type="SUPFAM" id="SSF55874">
    <property type="entry name" value="ATPase domain of HSP90 chaperone/DNA topoisomerase II/histidine kinase"/>
    <property type="match status" value="1"/>
</dbReference>
<keyword evidence="8 19" id="KW-0418">Kinase</keyword>
<evidence type="ECO:0000256" key="7">
    <source>
        <dbReference type="ARBA" id="ARBA00022741"/>
    </source>
</evidence>
<gene>
    <name evidence="19" type="ordered locus">Mmc1_0331</name>
</gene>
<dbReference type="eggNOG" id="COG0834">
    <property type="taxonomic scope" value="Bacteria"/>
</dbReference>
<dbReference type="SMART" id="SM00387">
    <property type="entry name" value="HATPase_c"/>
    <property type="match status" value="1"/>
</dbReference>
<dbReference type="SMART" id="SM00062">
    <property type="entry name" value="PBPb"/>
    <property type="match status" value="1"/>
</dbReference>
<protein>
    <recommendedName>
        <fullName evidence="3">histidine kinase</fullName>
        <ecNumber evidence="3">2.7.13.3</ecNumber>
    </recommendedName>
</protein>
<dbReference type="SUPFAM" id="SSF55785">
    <property type="entry name" value="PYP-like sensor domain (PAS domain)"/>
    <property type="match status" value="1"/>
</dbReference>
<dbReference type="eggNOG" id="COG0784">
    <property type="taxonomic scope" value="Bacteria"/>
</dbReference>
<dbReference type="EMBL" id="CP000471">
    <property type="protein sequence ID" value="ABK42857.1"/>
    <property type="molecule type" value="Genomic_DNA"/>
</dbReference>
<evidence type="ECO:0000256" key="14">
    <source>
        <dbReference type="SAM" id="Coils"/>
    </source>
</evidence>
<dbReference type="InterPro" id="IPR011006">
    <property type="entry name" value="CheY-like_superfamily"/>
</dbReference>
<evidence type="ECO:0000256" key="11">
    <source>
        <dbReference type="ARBA" id="ARBA00023012"/>
    </source>
</evidence>
<sequence>MGYDAKLPWGWAPLLVCLVVLAWPAQLLANRVPDPIIVGVYQNKPMIFLDEKGEVQGLYKDILGIIAERHGWQLEYRYGKWSALLEQLQRGEIDLLGAIAYSDERALSMDFGKQSFFVNWGQVYTREERKVASFLDLQGKRVGVLKGDIYGHRLAELVKKFGVSIEIVGYDSYSYVLHGIKQGEVDAGVVNRLTGGAEQQRFGLYGTPILFNPVEVTVAVPKGKNMALLSAIEHDLVVMKADKDSAFHKAFDRWLGIASKPEMPSWYRTGFWIIMVLMLLGVGWNLSLQRRVVLQAKRLEQEVAERQDAEQGLQHAHQELEQRVDERTQALEVSELRFRTLFHAALVPLFRSSLDGGRVLLANLALVELFGYSSVEEMVTLHDPLKSYADPLMREHFIDILVRDGRVECLDVELVRPDSSRFYAEISAIHYPEGGYLEGAIIDITHRKRTEHALIQAKQSAERANRAKSEFLATLSHEIRTPLNGMIGLLTALQASRLDAKQQEQVGLISRSSNLLLDLLNDILDFSKIEAGELVLEQIPFSPLQLVEDVCACLSERAQGKGVGLRLETHGWIPPGLKGDAVRIRQIMLNLTNNAIKFTQQGEVVLHLWGLEQQPVPLPSWVSMRFGVVDSGVGIAAKDMGRIFDPFCQADRVLDRRYKGTGLGLSICKRLVEAMGGEIWAESQEGQGSSFRFTLTLALVEHLPGQAMGRELVHEVLPMRILLVEDDPVNQMVAVELLESAGHKVEVADNGASGLVKAQECSYDLVLMDIRMPGMDGITATRMLRAFEQAEGRERVPVLGLTADTLKETLLACREAGMDDVLTKPVRVNVLTDRVARLGFENP</sequence>
<evidence type="ECO:0000259" key="15">
    <source>
        <dbReference type="PROSITE" id="PS50109"/>
    </source>
</evidence>
<dbReference type="eggNOG" id="COG4251">
    <property type="taxonomic scope" value="Bacteria"/>
</dbReference>
<evidence type="ECO:0000256" key="10">
    <source>
        <dbReference type="ARBA" id="ARBA00022989"/>
    </source>
</evidence>
<dbReference type="InterPro" id="IPR036890">
    <property type="entry name" value="HATPase_C_sf"/>
</dbReference>
<dbReference type="InterPro" id="IPR001638">
    <property type="entry name" value="Solute-binding_3/MltF_N"/>
</dbReference>
<evidence type="ECO:0000259" key="16">
    <source>
        <dbReference type="PROSITE" id="PS50110"/>
    </source>
</evidence>
<dbReference type="Pfam" id="PF13188">
    <property type="entry name" value="PAS_8"/>
    <property type="match status" value="1"/>
</dbReference>
<dbReference type="PANTHER" id="PTHR45339">
    <property type="entry name" value="HYBRID SIGNAL TRANSDUCTION HISTIDINE KINASE J"/>
    <property type="match status" value="1"/>
</dbReference>
<dbReference type="OrthoDB" id="9801651at2"/>
<feature type="modified residue" description="4-aspartylphosphate" evidence="13">
    <location>
        <position position="769"/>
    </location>
</feature>
<dbReference type="SMART" id="SM00388">
    <property type="entry name" value="HisKA"/>
    <property type="match status" value="1"/>
</dbReference>
<dbReference type="PRINTS" id="PR00344">
    <property type="entry name" value="BCTRLSENSOR"/>
</dbReference>
<dbReference type="RefSeq" id="WP_011712027.1">
    <property type="nucleotide sequence ID" value="NC_008576.1"/>
</dbReference>
<dbReference type="InterPro" id="IPR000014">
    <property type="entry name" value="PAS"/>
</dbReference>
<evidence type="ECO:0000256" key="3">
    <source>
        <dbReference type="ARBA" id="ARBA00012438"/>
    </source>
</evidence>
<dbReference type="Gene3D" id="3.30.450.20">
    <property type="entry name" value="PAS domain"/>
    <property type="match status" value="1"/>
</dbReference>
<dbReference type="GO" id="GO:0016020">
    <property type="term" value="C:membrane"/>
    <property type="evidence" value="ECO:0007669"/>
    <property type="project" value="UniProtKB-SubCell"/>
</dbReference>
<dbReference type="Gene3D" id="3.30.565.10">
    <property type="entry name" value="Histidine kinase-like ATPase, C-terminal domain"/>
    <property type="match status" value="1"/>
</dbReference>
<keyword evidence="10" id="KW-1133">Transmembrane helix</keyword>
<dbReference type="CDD" id="cd17546">
    <property type="entry name" value="REC_hyHK_CKI1_RcsC-like"/>
    <property type="match status" value="1"/>
</dbReference>
<keyword evidence="11" id="KW-0902">Two-component regulatory system</keyword>
<reference evidence="20" key="1">
    <citation type="journal article" date="2009" name="Appl. Environ. Microbiol.">
        <title>Complete genome sequence of the chemolithoautotrophic marine magnetotactic coccus strain MC-1.</title>
        <authorList>
            <person name="Schubbe S."/>
            <person name="Williams T.J."/>
            <person name="Xie G."/>
            <person name="Kiss H.E."/>
            <person name="Brettin T.S."/>
            <person name="Martinez D."/>
            <person name="Ross C.A."/>
            <person name="Schuler D."/>
            <person name="Cox B.L."/>
            <person name="Nealson K.H."/>
            <person name="Bazylinski D.A."/>
        </authorList>
    </citation>
    <scope>NUCLEOTIDE SEQUENCE [LARGE SCALE GENOMIC DNA]</scope>
    <source>
        <strain evidence="20">ATCC BAA-1437 / JCM 17883 / MC-1</strain>
    </source>
</reference>
<organism evidence="19 20">
    <name type="scientific">Magnetococcus marinus (strain ATCC BAA-1437 / JCM 17883 / MC-1)</name>
    <dbReference type="NCBI Taxonomy" id="156889"/>
    <lineage>
        <taxon>Bacteria</taxon>
        <taxon>Pseudomonadati</taxon>
        <taxon>Pseudomonadota</taxon>
        <taxon>Magnetococcia</taxon>
        <taxon>Magnetococcales</taxon>
        <taxon>Magnetococcaceae</taxon>
        <taxon>Magnetococcus</taxon>
    </lineage>
</organism>
<accession>A0L4G4</accession>
<keyword evidence="6" id="KW-0812">Transmembrane</keyword>
<dbReference type="Gene3D" id="3.40.190.10">
    <property type="entry name" value="Periplasmic binding protein-like II"/>
    <property type="match status" value="2"/>
</dbReference>
<comment type="subcellular location">
    <subcellularLocation>
        <location evidence="2">Membrane</location>
    </subcellularLocation>
</comment>
<dbReference type="Pfam" id="PF00497">
    <property type="entry name" value="SBP_bac_3"/>
    <property type="match status" value="1"/>
</dbReference>
<keyword evidence="7" id="KW-0547">Nucleotide-binding</keyword>
<dbReference type="InterPro" id="IPR035965">
    <property type="entry name" value="PAS-like_dom_sf"/>
</dbReference>
<evidence type="ECO:0000256" key="2">
    <source>
        <dbReference type="ARBA" id="ARBA00004370"/>
    </source>
</evidence>
<dbReference type="PANTHER" id="PTHR45339:SF1">
    <property type="entry name" value="HYBRID SIGNAL TRANSDUCTION HISTIDINE KINASE J"/>
    <property type="match status" value="1"/>
</dbReference>
<dbReference type="FunFam" id="3.30.565.10:FF:000010">
    <property type="entry name" value="Sensor histidine kinase RcsC"/>
    <property type="match status" value="1"/>
</dbReference>
<keyword evidence="5 19" id="KW-0808">Transferase</keyword>
<dbReference type="EC" id="2.7.13.3" evidence="3"/>
<comment type="catalytic activity">
    <reaction evidence="1">
        <text>ATP + protein L-histidine = ADP + protein N-phospho-L-histidine.</text>
        <dbReference type="EC" id="2.7.13.3"/>
    </reaction>
</comment>
<dbReference type="InterPro" id="IPR005467">
    <property type="entry name" value="His_kinase_dom"/>
</dbReference>
<dbReference type="Pfam" id="PF00512">
    <property type="entry name" value="HisKA"/>
    <property type="match status" value="1"/>
</dbReference>
<dbReference type="Proteomes" id="UP000002586">
    <property type="component" value="Chromosome"/>
</dbReference>
<evidence type="ECO:0000313" key="20">
    <source>
        <dbReference type="Proteomes" id="UP000002586"/>
    </source>
</evidence>
<dbReference type="CDD" id="cd13704">
    <property type="entry name" value="PBP2_HisK"/>
    <property type="match status" value="1"/>
</dbReference>
<dbReference type="CDD" id="cd00082">
    <property type="entry name" value="HisKA"/>
    <property type="match status" value="1"/>
</dbReference>
<feature type="domain" description="PAC" evidence="18">
    <location>
        <begin position="408"/>
        <end position="456"/>
    </location>
</feature>
<feature type="domain" description="PAS" evidence="17">
    <location>
        <begin position="334"/>
        <end position="376"/>
    </location>
</feature>
<dbReference type="InterPro" id="IPR001789">
    <property type="entry name" value="Sig_transdc_resp-reg_receiver"/>
</dbReference>
<dbReference type="Pfam" id="PF00072">
    <property type="entry name" value="Response_reg"/>
    <property type="match status" value="1"/>
</dbReference>
<dbReference type="CDD" id="cd16922">
    <property type="entry name" value="HATPase_EvgS-ArcB-TorS-like"/>
    <property type="match status" value="1"/>
</dbReference>
<dbReference type="InterPro" id="IPR003594">
    <property type="entry name" value="HATPase_dom"/>
</dbReference>
<dbReference type="SUPFAM" id="SSF47384">
    <property type="entry name" value="Homodimeric domain of signal transducing histidine kinase"/>
    <property type="match status" value="1"/>
</dbReference>